<evidence type="ECO:0000259" key="2">
    <source>
        <dbReference type="Pfam" id="PF00296"/>
    </source>
</evidence>
<dbReference type="RefSeq" id="WP_090675982.1">
    <property type="nucleotide sequence ID" value="NZ_FMTT01000052.1"/>
</dbReference>
<dbReference type="OrthoDB" id="9780518at2"/>
<evidence type="ECO:0000313" key="3">
    <source>
        <dbReference type="EMBL" id="SCW80578.1"/>
    </source>
</evidence>
<keyword evidence="4" id="KW-1185">Reference proteome</keyword>
<protein>
    <submittedName>
        <fullName evidence="3">Luciferase family oxidoreductase, group 1</fullName>
    </submittedName>
</protein>
<comment type="similarity">
    <text evidence="1">To bacterial alkanal monooxygenase alpha and beta chains.</text>
</comment>
<sequence>MSANKTNKQLSDIPFSVLDLSPVVEGGSPAESFRNTLDLARHAEKWGYNRYWLAEHHNMPSIASSATSVVIAHVAAGTSTIRVGSGGIMLPNHSPLVIAEQFGTLESLFPGRIDLGLGRAPGTDQRTALALRRDIRNGGQDFPDQLDELRAYFDPSLASGPMHVKAIPGEGLTIPIWLLGSSSFSAQLAGQLGLPFAFASHFSPANTVLAMELYRRTFKPSKVLERPYAMVGVNVIAADTDEEANRLGTTLQQQFLNLIRGIEGLLKPPVDNMDSLWSEHEKQALQQQLGSSIFGSPETVKQKLQAFLDATQADEMMVVGHVFDHQARLRSYEIVADLFTP</sequence>
<proteinExistence type="predicted"/>
<dbReference type="PANTHER" id="PTHR30137:SF6">
    <property type="entry name" value="LUCIFERASE-LIKE MONOOXYGENASE"/>
    <property type="match status" value="1"/>
</dbReference>
<dbReference type="Pfam" id="PF00296">
    <property type="entry name" value="Bac_luciferase"/>
    <property type="match status" value="1"/>
</dbReference>
<dbReference type="GO" id="GO:0016705">
    <property type="term" value="F:oxidoreductase activity, acting on paired donors, with incorporation or reduction of molecular oxygen"/>
    <property type="evidence" value="ECO:0007669"/>
    <property type="project" value="InterPro"/>
</dbReference>
<reference evidence="4" key="1">
    <citation type="submission" date="2016-10" db="EMBL/GenBank/DDBJ databases">
        <authorList>
            <person name="Varghese N."/>
            <person name="Submissions S."/>
        </authorList>
    </citation>
    <scope>NUCLEOTIDE SEQUENCE [LARGE SCALE GENOMIC DNA]</scope>
    <source>
        <strain evidence="4">CGMCC 1.8946</strain>
    </source>
</reference>
<dbReference type="CDD" id="cd00347">
    <property type="entry name" value="Flavin_utilizing_monoxygenases"/>
    <property type="match status" value="1"/>
</dbReference>
<dbReference type="EMBL" id="FMTT01000052">
    <property type="protein sequence ID" value="SCW80578.1"/>
    <property type="molecule type" value="Genomic_DNA"/>
</dbReference>
<dbReference type="AlphaFoldDB" id="A0A1G4TGS4"/>
<evidence type="ECO:0000313" key="4">
    <source>
        <dbReference type="Proteomes" id="UP000198601"/>
    </source>
</evidence>
<dbReference type="PANTHER" id="PTHR30137">
    <property type="entry name" value="LUCIFERASE-LIKE MONOOXYGENASE"/>
    <property type="match status" value="1"/>
</dbReference>
<dbReference type="InterPro" id="IPR050766">
    <property type="entry name" value="Bact_Lucif_Oxidored"/>
</dbReference>
<feature type="domain" description="Luciferase-like" evidence="2">
    <location>
        <begin position="15"/>
        <end position="307"/>
    </location>
</feature>
<dbReference type="STRING" id="624147.SAMN04487970_10529"/>
<dbReference type="InterPro" id="IPR036661">
    <property type="entry name" value="Luciferase-like_sf"/>
</dbReference>
<accession>A0A1G4TGS4</accession>
<gene>
    <name evidence="3" type="ORF">SAMN04487970_10529</name>
</gene>
<dbReference type="NCBIfam" id="TIGR03558">
    <property type="entry name" value="oxido_grp_1"/>
    <property type="match status" value="1"/>
</dbReference>
<dbReference type="FunFam" id="3.20.20.30:FF:000002">
    <property type="entry name" value="LLM class flavin-dependent oxidoreductase"/>
    <property type="match status" value="1"/>
</dbReference>
<organism evidence="3 4">
    <name type="scientific">Paenibacillus tianmuensis</name>
    <dbReference type="NCBI Taxonomy" id="624147"/>
    <lineage>
        <taxon>Bacteria</taxon>
        <taxon>Bacillati</taxon>
        <taxon>Bacillota</taxon>
        <taxon>Bacilli</taxon>
        <taxon>Bacillales</taxon>
        <taxon>Paenibacillaceae</taxon>
        <taxon>Paenibacillus</taxon>
    </lineage>
</organism>
<name>A0A1G4TGS4_9BACL</name>
<dbReference type="InterPro" id="IPR019949">
    <property type="entry name" value="CmoO-like"/>
</dbReference>
<dbReference type="GO" id="GO:0005829">
    <property type="term" value="C:cytosol"/>
    <property type="evidence" value="ECO:0007669"/>
    <property type="project" value="TreeGrafter"/>
</dbReference>
<dbReference type="InterPro" id="IPR011251">
    <property type="entry name" value="Luciferase-like_dom"/>
</dbReference>
<dbReference type="SUPFAM" id="SSF51679">
    <property type="entry name" value="Bacterial luciferase-like"/>
    <property type="match status" value="1"/>
</dbReference>
<evidence type="ECO:0000256" key="1">
    <source>
        <dbReference type="ARBA" id="ARBA00007789"/>
    </source>
</evidence>
<dbReference type="Gene3D" id="3.20.20.30">
    <property type="entry name" value="Luciferase-like domain"/>
    <property type="match status" value="1"/>
</dbReference>
<dbReference type="Proteomes" id="UP000198601">
    <property type="component" value="Unassembled WGS sequence"/>
</dbReference>